<dbReference type="GO" id="GO:0042597">
    <property type="term" value="C:periplasmic space"/>
    <property type="evidence" value="ECO:0007669"/>
    <property type="project" value="InterPro"/>
</dbReference>
<evidence type="ECO:0000256" key="4">
    <source>
        <dbReference type="ARBA" id="ARBA00022723"/>
    </source>
</evidence>
<dbReference type="EMBL" id="CP013652">
    <property type="protein sequence ID" value="ALS23539.1"/>
    <property type="molecule type" value="Genomic_DNA"/>
</dbReference>
<dbReference type="InterPro" id="IPR008457">
    <property type="entry name" value="Cu-R_CopD_dom"/>
</dbReference>
<feature type="transmembrane region" description="Helical" evidence="9">
    <location>
        <begin position="305"/>
        <end position="325"/>
    </location>
</feature>
<dbReference type="PANTHER" id="PTHR34820:SF4">
    <property type="entry name" value="INNER MEMBRANE PROTEIN YEBZ"/>
    <property type="match status" value="1"/>
</dbReference>
<evidence type="ECO:0000256" key="5">
    <source>
        <dbReference type="ARBA" id="ARBA00022729"/>
    </source>
</evidence>
<dbReference type="GO" id="GO:0005507">
    <property type="term" value="F:copper ion binding"/>
    <property type="evidence" value="ECO:0007669"/>
    <property type="project" value="InterPro"/>
</dbReference>
<evidence type="ECO:0000259" key="10">
    <source>
        <dbReference type="Pfam" id="PF04234"/>
    </source>
</evidence>
<keyword evidence="7" id="KW-0186">Copper</keyword>
<keyword evidence="3 9" id="KW-0812">Transmembrane</keyword>
<dbReference type="SUPFAM" id="SSF81296">
    <property type="entry name" value="E set domains"/>
    <property type="match status" value="1"/>
</dbReference>
<dbReference type="Pfam" id="PF05425">
    <property type="entry name" value="CopD"/>
    <property type="match status" value="1"/>
</dbReference>
<evidence type="ECO:0000256" key="7">
    <source>
        <dbReference type="ARBA" id="ARBA00023008"/>
    </source>
</evidence>
<reference evidence="13" key="1">
    <citation type="submission" date="2015-12" db="EMBL/GenBank/DDBJ databases">
        <title>Complete genome sequences of two moderately thermophilic Paenibacillus species.</title>
        <authorList>
            <person name="Butler R.III."/>
            <person name="Wang J."/>
            <person name="Stark B.C."/>
            <person name="Pombert J.-F."/>
        </authorList>
    </citation>
    <scope>NUCLEOTIDE SEQUENCE [LARGE SCALE GENOMIC DNA]</scope>
    <source>
        <strain evidence="13">32O-Y</strain>
    </source>
</reference>
<dbReference type="InterPro" id="IPR032694">
    <property type="entry name" value="CopC/D"/>
</dbReference>
<evidence type="ECO:0000256" key="6">
    <source>
        <dbReference type="ARBA" id="ARBA00022989"/>
    </source>
</evidence>
<dbReference type="GO" id="GO:0046688">
    <property type="term" value="P:response to copper ion"/>
    <property type="evidence" value="ECO:0007669"/>
    <property type="project" value="InterPro"/>
</dbReference>
<keyword evidence="8 9" id="KW-0472">Membrane</keyword>
<dbReference type="Proteomes" id="UP000061660">
    <property type="component" value="Chromosome"/>
</dbReference>
<comment type="subcellular location">
    <subcellularLocation>
        <location evidence="1">Cell membrane</location>
        <topology evidence="1">Multi-pass membrane protein</topology>
    </subcellularLocation>
</comment>
<gene>
    <name evidence="12" type="ORF">IJ22_31690</name>
</gene>
<feature type="domain" description="CopC" evidence="10">
    <location>
        <begin position="37"/>
        <end position="131"/>
    </location>
</feature>
<accession>A0A0U2VJL3</accession>
<feature type="domain" description="Copper resistance protein D" evidence="11">
    <location>
        <begin position="336"/>
        <end position="426"/>
    </location>
</feature>
<feature type="transmembrane region" description="Helical" evidence="9">
    <location>
        <begin position="174"/>
        <end position="194"/>
    </location>
</feature>
<dbReference type="InterPro" id="IPR014756">
    <property type="entry name" value="Ig_E-set"/>
</dbReference>
<protein>
    <submittedName>
        <fullName evidence="12">Copper resistance protein CopC</fullName>
    </submittedName>
</protein>
<evidence type="ECO:0000256" key="9">
    <source>
        <dbReference type="SAM" id="Phobius"/>
    </source>
</evidence>
<feature type="transmembrane region" description="Helical" evidence="9">
    <location>
        <begin position="410"/>
        <end position="431"/>
    </location>
</feature>
<feature type="transmembrane region" description="Helical" evidence="9">
    <location>
        <begin position="377"/>
        <end position="398"/>
    </location>
</feature>
<evidence type="ECO:0000256" key="8">
    <source>
        <dbReference type="ARBA" id="ARBA00023136"/>
    </source>
</evidence>
<evidence type="ECO:0000256" key="1">
    <source>
        <dbReference type="ARBA" id="ARBA00004651"/>
    </source>
</evidence>
<dbReference type="RefSeq" id="WP_062409459.1">
    <property type="nucleotide sequence ID" value="NZ_CP013652.1"/>
</dbReference>
<evidence type="ECO:0000256" key="2">
    <source>
        <dbReference type="ARBA" id="ARBA00022475"/>
    </source>
</evidence>
<evidence type="ECO:0000256" key="3">
    <source>
        <dbReference type="ARBA" id="ARBA00022692"/>
    </source>
</evidence>
<dbReference type="InterPro" id="IPR007348">
    <property type="entry name" value="CopC_dom"/>
</dbReference>
<keyword evidence="6 9" id="KW-1133">Transmembrane helix</keyword>
<dbReference type="GO" id="GO:0006825">
    <property type="term" value="P:copper ion transport"/>
    <property type="evidence" value="ECO:0007669"/>
    <property type="project" value="InterPro"/>
</dbReference>
<feature type="transmembrane region" description="Helical" evidence="9">
    <location>
        <begin position="215"/>
        <end position="233"/>
    </location>
</feature>
<dbReference type="Gene3D" id="2.60.40.1220">
    <property type="match status" value="1"/>
</dbReference>
<dbReference type="PANTHER" id="PTHR34820">
    <property type="entry name" value="INNER MEMBRANE PROTEIN YEBZ"/>
    <property type="match status" value="1"/>
</dbReference>
<dbReference type="KEGG" id="pnp:IJ22_31690"/>
<feature type="transmembrane region" description="Helical" evidence="9">
    <location>
        <begin position="248"/>
        <end position="268"/>
    </location>
</feature>
<reference evidence="12 13" key="2">
    <citation type="journal article" date="2016" name="Genome Announc.">
        <title>Complete Genome Sequences of Two Interactive Moderate Thermophiles, Paenibacillus napthalenovorans 32O-Y and Paenibacillus sp. 32O-W.</title>
        <authorList>
            <person name="Butler R.R.III."/>
            <person name="Wang J."/>
            <person name="Stark B.C."/>
            <person name="Pombert J.F."/>
        </authorList>
    </citation>
    <scope>NUCLEOTIDE SEQUENCE [LARGE SCALE GENOMIC DNA]</scope>
    <source>
        <strain evidence="12 13">32O-Y</strain>
    </source>
</reference>
<dbReference type="AlphaFoldDB" id="A0A0U2VJL3"/>
<dbReference type="GO" id="GO:0005886">
    <property type="term" value="C:plasma membrane"/>
    <property type="evidence" value="ECO:0007669"/>
    <property type="project" value="UniProtKB-SubCell"/>
</dbReference>
<dbReference type="Pfam" id="PF04234">
    <property type="entry name" value="CopC"/>
    <property type="match status" value="1"/>
</dbReference>
<organism evidence="12 13">
    <name type="scientific">Paenibacillus naphthalenovorans</name>
    <dbReference type="NCBI Taxonomy" id="162209"/>
    <lineage>
        <taxon>Bacteria</taxon>
        <taxon>Bacillati</taxon>
        <taxon>Bacillota</taxon>
        <taxon>Bacilli</taxon>
        <taxon>Bacillales</taxon>
        <taxon>Paenibacillaceae</taxon>
        <taxon>Paenibacillus</taxon>
    </lineage>
</organism>
<keyword evidence="4" id="KW-0479">Metal-binding</keyword>
<keyword evidence="5" id="KW-0732">Signal</keyword>
<sequence length="554" mass="62689">MFFKFSVSRMIRRPVYFLIVCWMLVFALGWAPRADAHASLVEAVPAAGSELVQAPEQVVLTFNEPLEKELYQLRVYDKDKRLVTQQGPVMSDNQTAIKLDLPQLGQGTYLVTYHVISADGHPVNGTYLFAVGESLSGQAPADGIRADMEHLHYHDSGPFDRFGVKDVLQFASRIAFYVTMLGFTGLLLWLRWFGTGSPLETKNRLRRNAERWQQFYLIVYILFMWAHMGDLIGDAGAGALLRLFSQTIIGYAWLGGLLLALLSFVMLYRNALLDYAWVAAVWVAKSMLGHAAAFQPAKDTLTLDFMHLAASSVWVGGLLTLLLLWRHEREQARRLYPFFSMAAMISILVLIASGVLMTFIFLPDIRYIVETLWGKLLIVKTALVLAVVVTASLIRYFYRRNHERTTGRLIRADVLLMSLILGIAGVFTYLLPAPANEPLNWHVMGEKIHMTAQISPNAPGVNDFTAKVWLPEKLGKPKQVIMKLQSVDSPEIAPLMVPLESFEDPSFEESFGMKRHSYKARGAYLPYPGRWKLEVRVMDSNDDETVYEKEIRIF</sequence>
<name>A0A0U2VJL3_9BACL</name>
<dbReference type="PATRIC" id="fig|162209.4.peg.3392"/>
<dbReference type="InterPro" id="IPR014755">
    <property type="entry name" value="Cu-Rt/internalin_Ig-like"/>
</dbReference>
<dbReference type="OrthoDB" id="2353937at2"/>
<dbReference type="STRING" id="162209.IJ22_31690"/>
<evidence type="ECO:0000313" key="13">
    <source>
        <dbReference type="Proteomes" id="UP000061660"/>
    </source>
</evidence>
<feature type="transmembrane region" description="Helical" evidence="9">
    <location>
        <begin position="337"/>
        <end position="362"/>
    </location>
</feature>
<proteinExistence type="predicted"/>
<feature type="transmembrane region" description="Helical" evidence="9">
    <location>
        <begin position="275"/>
        <end position="293"/>
    </location>
</feature>
<evidence type="ECO:0000313" key="12">
    <source>
        <dbReference type="EMBL" id="ALS23539.1"/>
    </source>
</evidence>
<keyword evidence="13" id="KW-1185">Reference proteome</keyword>
<keyword evidence="2" id="KW-1003">Cell membrane</keyword>
<evidence type="ECO:0000259" key="11">
    <source>
        <dbReference type="Pfam" id="PF05425"/>
    </source>
</evidence>